<dbReference type="Proteomes" id="UP000038802">
    <property type="component" value="Unassembled WGS sequence"/>
</dbReference>
<evidence type="ECO:0000313" key="1">
    <source>
        <dbReference type="EMBL" id="COX32517.1"/>
    </source>
</evidence>
<sequence>MPGLARVGPGGLSGLGSLRNRRLERRLGDRLGPRFAAFDRELAGCLDGRFVRRDPATEVVEHGEPRPLFDVSEDAFQLGSVQGLLFQQLAGQSVQHVAVFGQDFPRFGMRRLDKLADLFVDLAGDLVGVVRLGAHGTSEERVAVFGAVFDRAQLGAHSKFGDH</sequence>
<dbReference type="EMBL" id="CSAE01001127">
    <property type="protein sequence ID" value="COX32517.1"/>
    <property type="molecule type" value="Genomic_DNA"/>
</dbReference>
<protein>
    <submittedName>
        <fullName evidence="1">Uncharacterized protein</fullName>
    </submittedName>
</protein>
<dbReference type="AlphaFoldDB" id="A0A0U0T896"/>
<name>A0A0U0T896_MYCTX</name>
<evidence type="ECO:0000313" key="2">
    <source>
        <dbReference type="Proteomes" id="UP000038802"/>
    </source>
</evidence>
<proteinExistence type="predicted"/>
<reference evidence="2" key="1">
    <citation type="submission" date="2015-03" db="EMBL/GenBank/DDBJ databases">
        <authorList>
            <consortium name="Pathogen Informatics"/>
        </authorList>
    </citation>
    <scope>NUCLEOTIDE SEQUENCE [LARGE SCALE GENOMIC DNA]</scope>
    <source>
        <strain evidence="2">K00500041</strain>
    </source>
</reference>
<accession>A0A0U0T896</accession>
<organism evidence="1 2">
    <name type="scientific">Mycobacterium tuberculosis</name>
    <dbReference type="NCBI Taxonomy" id="1773"/>
    <lineage>
        <taxon>Bacteria</taxon>
        <taxon>Bacillati</taxon>
        <taxon>Actinomycetota</taxon>
        <taxon>Actinomycetes</taxon>
        <taxon>Mycobacteriales</taxon>
        <taxon>Mycobacteriaceae</taxon>
        <taxon>Mycobacterium</taxon>
        <taxon>Mycobacterium tuberculosis complex</taxon>
    </lineage>
</organism>
<gene>
    <name evidence="1" type="ORF">ERS007703_05080</name>
</gene>